<dbReference type="VEuPathDB" id="TrichDB:TVAG_176660"/>
<evidence type="ECO:0000256" key="2">
    <source>
        <dbReference type="ARBA" id="ARBA00023180"/>
    </source>
</evidence>
<name>A2GGY9_TRIV3</name>
<keyword evidence="4" id="KW-1185">Reference proteome</keyword>
<dbReference type="PANTHER" id="PTHR10340:SF57">
    <property type="entry name" value="METALLOPHOS DOMAIN-CONTAINING PROTEIN"/>
    <property type="match status" value="1"/>
</dbReference>
<dbReference type="EMBL" id="DS115852">
    <property type="protein sequence ID" value="EAX83576.1"/>
    <property type="molecule type" value="Genomic_DNA"/>
</dbReference>
<dbReference type="VEuPathDB" id="TrichDB:TVAGG3_0187220"/>
<dbReference type="InParanoid" id="A2GGY9"/>
<protein>
    <submittedName>
        <fullName evidence="3">Uncharacterized protein</fullName>
    </submittedName>
</protein>
<evidence type="ECO:0000256" key="1">
    <source>
        <dbReference type="ARBA" id="ARBA00022801"/>
    </source>
</evidence>
<reference evidence="3" key="1">
    <citation type="submission" date="2006-10" db="EMBL/GenBank/DDBJ databases">
        <authorList>
            <person name="Amadeo P."/>
            <person name="Zhao Q."/>
            <person name="Wortman J."/>
            <person name="Fraser-Liggett C."/>
            <person name="Carlton J."/>
        </authorList>
    </citation>
    <scope>NUCLEOTIDE SEQUENCE</scope>
    <source>
        <strain evidence="3">G3</strain>
    </source>
</reference>
<evidence type="ECO:0000313" key="4">
    <source>
        <dbReference type="Proteomes" id="UP000001542"/>
    </source>
</evidence>
<dbReference type="OrthoDB" id="6337601at2759"/>
<sequence length="129" mass="15529">MLMPIHGTDLISLSNPGISPRLGNNPAFRVYHFTRGQLLDYFQYNYDLSQRDEIPKWKFEYKFTETYKHKYISQMALKQTIKWVNKSLQNFQLYLSHLHAGGTHNMWFYKCVMIINSNEDYQKCINQFF</sequence>
<evidence type="ECO:0000313" key="3">
    <source>
        <dbReference type="EMBL" id="EAX83576.1"/>
    </source>
</evidence>
<dbReference type="KEGG" id="tva:4741210"/>
<dbReference type="AlphaFoldDB" id="A2GGY9"/>
<dbReference type="GO" id="GO:0016787">
    <property type="term" value="F:hydrolase activity"/>
    <property type="evidence" value="ECO:0007669"/>
    <property type="project" value="UniProtKB-KW"/>
</dbReference>
<keyword evidence="1" id="KW-0378">Hydrolase</keyword>
<gene>
    <name evidence="3" type="ORF">TVAG_176660</name>
</gene>
<reference evidence="3" key="2">
    <citation type="journal article" date="2007" name="Science">
        <title>Draft genome sequence of the sexually transmitted pathogen Trichomonas vaginalis.</title>
        <authorList>
            <person name="Carlton J.M."/>
            <person name="Hirt R.P."/>
            <person name="Silva J.C."/>
            <person name="Delcher A.L."/>
            <person name="Schatz M."/>
            <person name="Zhao Q."/>
            <person name="Wortman J.R."/>
            <person name="Bidwell S.L."/>
            <person name="Alsmark U.C.M."/>
            <person name="Besteiro S."/>
            <person name="Sicheritz-Ponten T."/>
            <person name="Noel C.J."/>
            <person name="Dacks J.B."/>
            <person name="Foster P.G."/>
            <person name="Simillion C."/>
            <person name="Van de Peer Y."/>
            <person name="Miranda-Saavedra D."/>
            <person name="Barton G.J."/>
            <person name="Westrop G.D."/>
            <person name="Mueller S."/>
            <person name="Dessi D."/>
            <person name="Fiori P.L."/>
            <person name="Ren Q."/>
            <person name="Paulsen I."/>
            <person name="Zhang H."/>
            <person name="Bastida-Corcuera F.D."/>
            <person name="Simoes-Barbosa A."/>
            <person name="Brown M.T."/>
            <person name="Hayes R.D."/>
            <person name="Mukherjee M."/>
            <person name="Okumura C.Y."/>
            <person name="Schneider R."/>
            <person name="Smith A.J."/>
            <person name="Vanacova S."/>
            <person name="Villalvazo M."/>
            <person name="Haas B.J."/>
            <person name="Pertea M."/>
            <person name="Feldblyum T.V."/>
            <person name="Utterback T.R."/>
            <person name="Shu C.L."/>
            <person name="Osoegawa K."/>
            <person name="de Jong P.J."/>
            <person name="Hrdy I."/>
            <person name="Horvathova L."/>
            <person name="Zubacova Z."/>
            <person name="Dolezal P."/>
            <person name="Malik S.B."/>
            <person name="Logsdon J.M. Jr."/>
            <person name="Henze K."/>
            <person name="Gupta A."/>
            <person name="Wang C.C."/>
            <person name="Dunne R.L."/>
            <person name="Upcroft J.A."/>
            <person name="Upcroft P."/>
            <person name="White O."/>
            <person name="Salzberg S.L."/>
            <person name="Tang P."/>
            <person name="Chiu C.-H."/>
            <person name="Lee Y.-S."/>
            <person name="Embley T.M."/>
            <person name="Coombs G.H."/>
            <person name="Mottram J.C."/>
            <person name="Tachezy J."/>
            <person name="Fraser-Liggett C.M."/>
            <person name="Johnson P.J."/>
        </authorList>
    </citation>
    <scope>NUCLEOTIDE SEQUENCE [LARGE SCALE GENOMIC DNA]</scope>
    <source>
        <strain evidence="3">G3</strain>
    </source>
</reference>
<accession>A2GGY9</accession>
<dbReference type="Proteomes" id="UP000001542">
    <property type="component" value="Unassembled WGS sequence"/>
</dbReference>
<proteinExistence type="predicted"/>
<dbReference type="SMR" id="A2GGY9"/>
<dbReference type="PANTHER" id="PTHR10340">
    <property type="entry name" value="SPHINGOMYELIN PHOSPHODIESTERASE"/>
    <property type="match status" value="1"/>
</dbReference>
<organism evidence="3 4">
    <name type="scientific">Trichomonas vaginalis (strain ATCC PRA-98 / G3)</name>
    <dbReference type="NCBI Taxonomy" id="412133"/>
    <lineage>
        <taxon>Eukaryota</taxon>
        <taxon>Metamonada</taxon>
        <taxon>Parabasalia</taxon>
        <taxon>Trichomonadida</taxon>
        <taxon>Trichomonadidae</taxon>
        <taxon>Trichomonas</taxon>
    </lineage>
</organism>
<keyword evidence="2" id="KW-0325">Glycoprotein</keyword>